<name>H1Y6A6_9SPHI</name>
<keyword evidence="1" id="KW-0812">Transmembrane</keyword>
<feature type="transmembrane region" description="Helical" evidence="1">
    <location>
        <begin position="400"/>
        <end position="418"/>
    </location>
</feature>
<dbReference type="AlphaFoldDB" id="H1Y6A6"/>
<evidence type="ECO:0000313" key="2">
    <source>
        <dbReference type="EMBL" id="EHQ24854.1"/>
    </source>
</evidence>
<dbReference type="HOGENOM" id="CLU_372919_0_0_10"/>
<gene>
    <name evidence="2" type="ORF">Mucpa_0668</name>
</gene>
<feature type="transmembrane region" description="Helical" evidence="1">
    <location>
        <begin position="369"/>
        <end position="388"/>
    </location>
</feature>
<keyword evidence="3" id="KW-1185">Reference proteome</keyword>
<dbReference type="PROSITE" id="PS51257">
    <property type="entry name" value="PROKAR_LIPOPROTEIN"/>
    <property type="match status" value="1"/>
</dbReference>
<protein>
    <submittedName>
        <fullName evidence="2">Uncharacterized protein</fullName>
    </submittedName>
</protein>
<organism evidence="2 3">
    <name type="scientific">Mucilaginibacter paludis DSM 18603</name>
    <dbReference type="NCBI Taxonomy" id="714943"/>
    <lineage>
        <taxon>Bacteria</taxon>
        <taxon>Pseudomonadati</taxon>
        <taxon>Bacteroidota</taxon>
        <taxon>Sphingobacteriia</taxon>
        <taxon>Sphingobacteriales</taxon>
        <taxon>Sphingobacteriaceae</taxon>
        <taxon>Mucilaginibacter</taxon>
    </lineage>
</organism>
<proteinExistence type="predicted"/>
<dbReference type="EMBL" id="CM001403">
    <property type="protein sequence ID" value="EHQ24854.1"/>
    <property type="molecule type" value="Genomic_DNA"/>
</dbReference>
<dbReference type="OrthoDB" id="605297at2"/>
<dbReference type="RefSeq" id="WP_008504440.1">
    <property type="nucleotide sequence ID" value="NZ_CM001403.1"/>
</dbReference>
<dbReference type="STRING" id="714943.Mucpa_0668"/>
<sequence>MKPWKKLLLYFVSLTGILLSSLIIVLACGGELDPYDYYTSFFHADTQGKKDYGSFYYTDFQFTYDEAEPESEAAINSGEWATYLGGSVKAKDVETAMYKLDNAGKKKLIHLLDQDLALADSLAGNSFLIALKQPEHAAALQYYRFALEVEPLANKTYDLWNPAPLDTAGLSVAVQKALTAAGSISDDFIKLRYYYQAQRLFHFGKDYKQAQEIYEQHIANAPSKSHVKGWALSCKAGEDRRLGDTVRAAYLFSKVFADYPERRLQAYRNYHYISAPFDDVLKMAGTPAEKANLYAIKGFANPEIETDDLEQSYAQAPSSPIVGVLLVREINKLEQYYLTKALDNNTDEAYSAKPGRAKTDQAVIATPKWPLITGFVILLAGITIMIWMIRKRPGQTSGKIAGGVLMIVGIIGMSWFAIRHFGNRPLHETALQQGSFFAAMPDSIKAKYNTHIEKLKSFCTQLTNDKKYQEPQLGLLVNAYLCFMQNKADDGLSSLSKLDGQPLSPALADQKQIVNLLLSAQRLKQLTTVDEAALLPSLQWLHNKVVTGGKHTTDIYPETPANHNQFAITERNFYTYVLAPAYLRQGDTVKASLTLLKSQNNNSSSYRDDTFKQMPDFWYNFLHTGHLQQIINWKANTPTDPYLTFLSDGLKQIGYDKLYELLGTIQLREHHYQDALVSFRKVKSKLTSPRAEEAGVSDGDPFSTAINDYPHEITTGLNKLQFAQKMAELEAKLKVTPNDASVYFDMATGIYNTSTYGNSYNMITYAWSSYDFGRKSIYYYDADYIKTSIAKQYYLKARELSADPEFKAKCTFMAAKCDQKKHEAPSYRDYDNYDKSQKAYIKMLKTNSYFPEMQQYKNTAFYKQAVNECSYLRDFIDGK</sequence>
<keyword evidence="1" id="KW-1133">Transmembrane helix</keyword>
<keyword evidence="1" id="KW-0472">Membrane</keyword>
<evidence type="ECO:0000256" key="1">
    <source>
        <dbReference type="SAM" id="Phobius"/>
    </source>
</evidence>
<dbReference type="Proteomes" id="UP000002774">
    <property type="component" value="Chromosome"/>
</dbReference>
<dbReference type="eggNOG" id="ENOG502ZC1P">
    <property type="taxonomic scope" value="Bacteria"/>
</dbReference>
<evidence type="ECO:0000313" key="3">
    <source>
        <dbReference type="Proteomes" id="UP000002774"/>
    </source>
</evidence>
<accession>H1Y6A6</accession>
<reference evidence="2" key="1">
    <citation type="submission" date="2011-09" db="EMBL/GenBank/DDBJ databases">
        <title>The permanent draft genome of Mucilaginibacter paludis DSM 18603.</title>
        <authorList>
            <consortium name="US DOE Joint Genome Institute (JGI-PGF)"/>
            <person name="Lucas S."/>
            <person name="Han J."/>
            <person name="Lapidus A."/>
            <person name="Bruce D."/>
            <person name="Goodwin L."/>
            <person name="Pitluck S."/>
            <person name="Peters L."/>
            <person name="Kyrpides N."/>
            <person name="Mavromatis K."/>
            <person name="Ivanova N."/>
            <person name="Mikhailova N."/>
            <person name="Held B."/>
            <person name="Detter J.C."/>
            <person name="Tapia R."/>
            <person name="Han C."/>
            <person name="Land M."/>
            <person name="Hauser L."/>
            <person name="Markowitz V."/>
            <person name="Cheng J.-F."/>
            <person name="Hugenholtz P."/>
            <person name="Woyke T."/>
            <person name="Wu D."/>
            <person name="Tindall B."/>
            <person name="Brambilla E."/>
            <person name="Klenk H.-P."/>
            <person name="Eisen J.A."/>
        </authorList>
    </citation>
    <scope>NUCLEOTIDE SEQUENCE [LARGE SCALE GENOMIC DNA]</scope>
    <source>
        <strain evidence="2">DSM 18603</strain>
    </source>
</reference>